<accession>A0A1H0RHZ6</accession>
<dbReference type="Gene3D" id="3.30.70.20">
    <property type="match status" value="1"/>
</dbReference>
<dbReference type="OrthoDB" id="9767754at2"/>
<dbReference type="GO" id="GO:0009055">
    <property type="term" value="F:electron transfer activity"/>
    <property type="evidence" value="ECO:0007669"/>
    <property type="project" value="InterPro"/>
</dbReference>
<keyword evidence="2" id="KW-0408">Iron</keyword>
<dbReference type="Pfam" id="PF12838">
    <property type="entry name" value="Fer4_7"/>
    <property type="match status" value="1"/>
</dbReference>
<evidence type="ECO:0000313" key="8">
    <source>
        <dbReference type="Proteomes" id="UP000585258"/>
    </source>
</evidence>
<gene>
    <name evidence="5" type="ORF">H7E68_10785</name>
    <name evidence="6" type="ORF">SAMN04488529_103189</name>
</gene>
<dbReference type="PROSITE" id="PS00198">
    <property type="entry name" value="4FE4S_FER_1"/>
    <property type="match status" value="1"/>
</dbReference>
<dbReference type="InterPro" id="IPR017896">
    <property type="entry name" value="4Fe4S_Fe-S-bd"/>
</dbReference>
<dbReference type="PANTHER" id="PTHR43034">
    <property type="entry name" value="ION-TRANSLOCATING OXIDOREDUCTASE COMPLEX SUBUNIT C"/>
    <property type="match status" value="1"/>
</dbReference>
<feature type="domain" description="4Fe-4S ferredoxin-type" evidence="4">
    <location>
        <begin position="263"/>
        <end position="292"/>
    </location>
</feature>
<reference evidence="5 8" key="2">
    <citation type="submission" date="2020-08" db="EMBL/GenBank/DDBJ databases">
        <title>Clostridia isolated from Swiss meat.</title>
        <authorList>
            <person name="Wambui J."/>
            <person name="Stevens M.J.A."/>
            <person name="Stephan R."/>
        </authorList>
    </citation>
    <scope>NUCLEOTIDE SEQUENCE [LARGE SCALE GENOMIC DNA]</scope>
    <source>
        <strain evidence="5 8">CM001</strain>
    </source>
</reference>
<dbReference type="SUPFAM" id="SSF46548">
    <property type="entry name" value="alpha-helical ferredoxin"/>
    <property type="match status" value="1"/>
</dbReference>
<dbReference type="InterPro" id="IPR010208">
    <property type="entry name" value="Ion_transpt_RnfC/RsxC"/>
</dbReference>
<evidence type="ECO:0000313" key="7">
    <source>
        <dbReference type="Proteomes" id="UP000198597"/>
    </source>
</evidence>
<dbReference type="PANTHER" id="PTHR43034:SF2">
    <property type="entry name" value="ION-TRANSLOCATING OXIDOREDUCTASE COMPLEX SUBUNIT C"/>
    <property type="match status" value="1"/>
</dbReference>
<keyword evidence="7" id="KW-1185">Reference proteome</keyword>
<evidence type="ECO:0000259" key="4">
    <source>
        <dbReference type="PROSITE" id="PS51379"/>
    </source>
</evidence>
<dbReference type="AlphaFoldDB" id="A0A1H0RHZ6"/>
<dbReference type="EMBL" id="FNJM01000003">
    <property type="protein sequence ID" value="SDP28819.1"/>
    <property type="molecule type" value="Genomic_DNA"/>
</dbReference>
<keyword evidence="3" id="KW-0411">Iron-sulfur</keyword>
<dbReference type="GO" id="GO:0051539">
    <property type="term" value="F:4 iron, 4 sulfur cluster binding"/>
    <property type="evidence" value="ECO:0007669"/>
    <property type="project" value="InterPro"/>
</dbReference>
<dbReference type="Proteomes" id="UP000198597">
    <property type="component" value="Unassembled WGS sequence"/>
</dbReference>
<evidence type="ECO:0000256" key="2">
    <source>
        <dbReference type="ARBA" id="ARBA00023004"/>
    </source>
</evidence>
<dbReference type="Proteomes" id="UP000585258">
    <property type="component" value="Unassembled WGS sequence"/>
</dbReference>
<proteinExistence type="predicted"/>
<dbReference type="GO" id="GO:0046872">
    <property type="term" value="F:metal ion binding"/>
    <property type="evidence" value="ECO:0007669"/>
    <property type="project" value="UniProtKB-KW"/>
</dbReference>
<keyword evidence="1" id="KW-0479">Metal-binding</keyword>
<dbReference type="GO" id="GO:0016020">
    <property type="term" value="C:membrane"/>
    <property type="evidence" value="ECO:0007669"/>
    <property type="project" value="InterPro"/>
</dbReference>
<dbReference type="RefSeq" id="WP_089968131.1">
    <property type="nucleotide sequence ID" value="NZ_FNJM01000003.1"/>
</dbReference>
<protein>
    <submittedName>
        <fullName evidence="6">4Fe-4S dicluster domain-containing protein</fullName>
    </submittedName>
</protein>
<evidence type="ECO:0000256" key="1">
    <source>
        <dbReference type="ARBA" id="ARBA00022723"/>
    </source>
</evidence>
<dbReference type="STRING" id="94869.SAMN04488529_103189"/>
<dbReference type="InterPro" id="IPR017900">
    <property type="entry name" value="4Fe4S_Fe_S_CS"/>
</dbReference>
<name>A0A1H0RHZ6_9CLOT</name>
<evidence type="ECO:0000256" key="3">
    <source>
        <dbReference type="ARBA" id="ARBA00023014"/>
    </source>
</evidence>
<dbReference type="PROSITE" id="PS51379">
    <property type="entry name" value="4FE4S_FER_2"/>
    <property type="match status" value="2"/>
</dbReference>
<evidence type="ECO:0000313" key="6">
    <source>
        <dbReference type="EMBL" id="SDP28819.1"/>
    </source>
</evidence>
<organism evidence="6 7">
    <name type="scientific">Clostridium gasigenes</name>
    <dbReference type="NCBI Taxonomy" id="94869"/>
    <lineage>
        <taxon>Bacteria</taxon>
        <taxon>Bacillati</taxon>
        <taxon>Bacillota</taxon>
        <taxon>Clostridia</taxon>
        <taxon>Eubacteriales</taxon>
        <taxon>Clostridiaceae</taxon>
        <taxon>Clostridium</taxon>
    </lineage>
</organism>
<evidence type="ECO:0000313" key="5">
    <source>
        <dbReference type="EMBL" id="MBB6715214.1"/>
    </source>
</evidence>
<feature type="domain" description="4Fe-4S ferredoxin-type" evidence="4">
    <location>
        <begin position="302"/>
        <end position="331"/>
    </location>
</feature>
<dbReference type="EMBL" id="JACKWY010000005">
    <property type="protein sequence ID" value="MBB6715214.1"/>
    <property type="molecule type" value="Genomic_DNA"/>
</dbReference>
<sequence>MISNILSNVKISTRNFQLMDNRIQSISEDERATVLMNCNIDKMNYEEVLKNIKEYALVDNKGIELYSKYESKRFKSIVIKAFSINPNLNGYGVIAEAKREELELGLKVIKRLFEDVEVKFAIDGTDKKITPIVSGLGEVIKVNKTLDLYDEKLQIKGFGKDVNTEDILIEDLFTLIYLGKAFKDGNLNKEVYLTIYGGAVEGNKVVSVNSGTSLNDIFVYLNGDKESLKKVIIGGALNGQGQYNLDGAVNNAMRGILFLTEKESPSEDDMSCIRCSKCLRVCPEGLNPIKLKELWNRNEKDEFLKFGGEKCIECGLCSYVCPSNIEIIQAIRTGKVFINK</sequence>
<reference evidence="6 7" key="1">
    <citation type="submission" date="2016-10" db="EMBL/GenBank/DDBJ databases">
        <authorList>
            <person name="de Groot N.N."/>
        </authorList>
    </citation>
    <scope>NUCLEOTIDE SEQUENCE [LARGE SCALE GENOMIC DNA]</scope>
    <source>
        <strain evidence="6 7">DSM 12272</strain>
    </source>
</reference>